<evidence type="ECO:0000313" key="2">
    <source>
        <dbReference type="EMBL" id="MBB6480925.1"/>
    </source>
</evidence>
<accession>A0A841RAG9</accession>
<dbReference type="RefSeq" id="WP_184747169.1">
    <property type="nucleotide sequence ID" value="NZ_JACHGJ010000004.1"/>
</dbReference>
<gene>
    <name evidence="2" type="ORF">HNR50_002598</name>
</gene>
<evidence type="ECO:0000259" key="1">
    <source>
        <dbReference type="Pfam" id="PF13788"/>
    </source>
</evidence>
<dbReference type="Proteomes" id="UP000587760">
    <property type="component" value="Unassembled WGS sequence"/>
</dbReference>
<sequence>MEKTAQYYESTEILKDNGDFLDLIGNAGYRNASGVLIHSVHLPDAFFDLKSGLAGEFLQKLSNYSVRAAIVLEDSHLNHPRFREMVLEANKGGNIAYFTDAGAAGDWLDK</sequence>
<keyword evidence="3" id="KW-1185">Reference proteome</keyword>
<dbReference type="EMBL" id="JACHGJ010000004">
    <property type="protein sequence ID" value="MBB6480925.1"/>
    <property type="molecule type" value="Genomic_DNA"/>
</dbReference>
<organism evidence="2 3">
    <name type="scientific">Spirochaeta isovalerica</name>
    <dbReference type="NCBI Taxonomy" id="150"/>
    <lineage>
        <taxon>Bacteria</taxon>
        <taxon>Pseudomonadati</taxon>
        <taxon>Spirochaetota</taxon>
        <taxon>Spirochaetia</taxon>
        <taxon>Spirochaetales</taxon>
        <taxon>Spirochaetaceae</taxon>
        <taxon>Spirochaeta</taxon>
    </lineage>
</organism>
<name>A0A841RAG9_9SPIO</name>
<dbReference type="InterPro" id="IPR025438">
    <property type="entry name" value="DUF4180"/>
</dbReference>
<reference evidence="2 3" key="1">
    <citation type="submission" date="2020-08" db="EMBL/GenBank/DDBJ databases">
        <title>Genomic Encyclopedia of Type Strains, Phase IV (KMG-IV): sequencing the most valuable type-strain genomes for metagenomic binning, comparative biology and taxonomic classification.</title>
        <authorList>
            <person name="Goeker M."/>
        </authorList>
    </citation>
    <scope>NUCLEOTIDE SEQUENCE [LARGE SCALE GENOMIC DNA]</scope>
    <source>
        <strain evidence="2 3">DSM 2461</strain>
    </source>
</reference>
<feature type="domain" description="DUF4180" evidence="1">
    <location>
        <begin position="4"/>
        <end position="108"/>
    </location>
</feature>
<dbReference type="Pfam" id="PF13788">
    <property type="entry name" value="DUF4180"/>
    <property type="match status" value="1"/>
</dbReference>
<dbReference type="AlphaFoldDB" id="A0A841RAG9"/>
<comment type="caution">
    <text evidence="2">The sequence shown here is derived from an EMBL/GenBank/DDBJ whole genome shotgun (WGS) entry which is preliminary data.</text>
</comment>
<proteinExistence type="predicted"/>
<protein>
    <submittedName>
        <fullName evidence="2">N-acetylglucosamine-6-phosphate deacetylase</fullName>
    </submittedName>
</protein>
<evidence type="ECO:0000313" key="3">
    <source>
        <dbReference type="Proteomes" id="UP000587760"/>
    </source>
</evidence>